<gene>
    <name evidence="2" type="ordered locus">Gbro_2564</name>
</gene>
<proteinExistence type="predicted"/>
<protein>
    <submittedName>
        <fullName evidence="2">Uncharacterized protein</fullName>
    </submittedName>
</protein>
<feature type="compositionally biased region" description="Basic and acidic residues" evidence="1">
    <location>
        <begin position="44"/>
        <end position="78"/>
    </location>
</feature>
<dbReference type="HOGENOM" id="CLU_166105_0_0_11"/>
<keyword evidence="3" id="KW-1185">Reference proteome</keyword>
<dbReference type="SUPFAM" id="SSF69047">
    <property type="entry name" value="Hypothetical protein YjbJ"/>
    <property type="match status" value="1"/>
</dbReference>
<dbReference type="RefSeq" id="WP_012834359.1">
    <property type="nucleotide sequence ID" value="NC_013441.1"/>
</dbReference>
<organism evidence="2 3">
    <name type="scientific">Gordonia bronchialis (strain ATCC 25592 / DSM 43247 / BCRC 13721 / JCM 3198 / KCTC 3076 / NBRC 16047 / NCTC 10667)</name>
    <name type="common">Rhodococcus bronchialis</name>
    <dbReference type="NCBI Taxonomy" id="526226"/>
    <lineage>
        <taxon>Bacteria</taxon>
        <taxon>Bacillati</taxon>
        <taxon>Actinomycetota</taxon>
        <taxon>Actinomycetes</taxon>
        <taxon>Mycobacteriales</taxon>
        <taxon>Gordoniaceae</taxon>
        <taxon>Gordonia</taxon>
    </lineage>
</organism>
<dbReference type="OrthoDB" id="4560576at2"/>
<feature type="region of interest" description="Disordered" evidence="1">
    <location>
        <begin position="22"/>
        <end position="78"/>
    </location>
</feature>
<feature type="compositionally biased region" description="Polar residues" evidence="1">
    <location>
        <begin position="31"/>
        <end position="43"/>
    </location>
</feature>
<evidence type="ECO:0000256" key="1">
    <source>
        <dbReference type="SAM" id="MobiDB-lite"/>
    </source>
</evidence>
<dbReference type="eggNOG" id="ENOG502ZR2R">
    <property type="taxonomic scope" value="Bacteria"/>
</dbReference>
<accession>D0LET0</accession>
<dbReference type="AlphaFoldDB" id="D0LET0"/>
<reference evidence="2 3" key="2">
    <citation type="journal article" date="2010" name="Stand. Genomic Sci.">
        <title>Complete genome sequence of Gordonia bronchialis type strain (3410).</title>
        <authorList>
            <person name="Ivanova N."/>
            <person name="Sikorski J."/>
            <person name="Jando M."/>
            <person name="Lapidus A."/>
            <person name="Nolan M."/>
            <person name="Lucas S."/>
            <person name="Del Rio T.G."/>
            <person name="Tice H."/>
            <person name="Copeland A."/>
            <person name="Cheng J.F."/>
            <person name="Chen F."/>
            <person name="Bruce D."/>
            <person name="Goodwin L."/>
            <person name="Pitluck S."/>
            <person name="Mavromatis K."/>
            <person name="Ovchinnikova G."/>
            <person name="Pati A."/>
            <person name="Chen A."/>
            <person name="Palaniappan K."/>
            <person name="Land M."/>
            <person name="Hauser L."/>
            <person name="Chang Y.J."/>
            <person name="Jeffries C.D."/>
            <person name="Chain P."/>
            <person name="Saunders E."/>
            <person name="Han C."/>
            <person name="Detter J.C."/>
            <person name="Brettin T."/>
            <person name="Rohde M."/>
            <person name="Goker M."/>
            <person name="Bristow J."/>
            <person name="Eisen J.A."/>
            <person name="Markowitz V."/>
            <person name="Hugenholtz P."/>
            <person name="Klenk H.P."/>
            <person name="Kyrpides N.C."/>
        </authorList>
    </citation>
    <scope>NUCLEOTIDE SEQUENCE [LARGE SCALE GENOMIC DNA]</scope>
    <source>
        <strain evidence="3">ATCC 25592 / DSM 43247 / BCRC 13721 / JCM 3198 / KCTC 3076 / NBRC 16047 / NCTC 10667</strain>
    </source>
</reference>
<reference evidence="3" key="1">
    <citation type="submission" date="2009-10" db="EMBL/GenBank/DDBJ databases">
        <title>The complete chromosome of Gordonia bronchialis DSM 43247.</title>
        <authorList>
            <consortium name="US DOE Joint Genome Institute (JGI-PGF)"/>
            <person name="Lucas S."/>
            <person name="Copeland A."/>
            <person name="Lapidus A."/>
            <person name="Glavina del Rio T."/>
            <person name="Dalin E."/>
            <person name="Tice H."/>
            <person name="Bruce D."/>
            <person name="Goodwin L."/>
            <person name="Pitluck S."/>
            <person name="Kyrpides N."/>
            <person name="Mavromatis K."/>
            <person name="Ivanova N."/>
            <person name="Ovchinnikova G."/>
            <person name="Saunders E."/>
            <person name="Brettin T."/>
            <person name="Detter J.C."/>
            <person name="Han C."/>
            <person name="Larimer F."/>
            <person name="Land M."/>
            <person name="Hauser L."/>
            <person name="Markowitz V."/>
            <person name="Cheng J.-F."/>
            <person name="Hugenholtz P."/>
            <person name="Woyke T."/>
            <person name="Wu D."/>
            <person name="Jando M."/>
            <person name="Schneider S."/>
            <person name="Goeker M."/>
            <person name="Klenk H.-P."/>
            <person name="Eisen J.A."/>
        </authorList>
    </citation>
    <scope>NUCLEOTIDE SEQUENCE [LARGE SCALE GENOMIC DNA]</scope>
    <source>
        <strain evidence="3">ATCC 25592 / DSM 43247 / BCRC 13721 / JCM 3198 / KCTC 3076 / NBRC 16047 / NCTC 10667</strain>
    </source>
</reference>
<name>D0LET0_GORB4</name>
<evidence type="ECO:0000313" key="3">
    <source>
        <dbReference type="Proteomes" id="UP000001219"/>
    </source>
</evidence>
<evidence type="ECO:0000313" key="2">
    <source>
        <dbReference type="EMBL" id="ACY21804.1"/>
    </source>
</evidence>
<dbReference type="InterPro" id="IPR036629">
    <property type="entry name" value="YjbJ_sf"/>
</dbReference>
<dbReference type="Proteomes" id="UP000001219">
    <property type="component" value="Chromosome"/>
</dbReference>
<dbReference type="EMBL" id="CP001802">
    <property type="protein sequence ID" value="ACY21804.1"/>
    <property type="molecule type" value="Genomic_DNA"/>
</dbReference>
<sequence>MSENSGPAEGIKGVVEDVKGKAKEAVGAVTGQDSMTREGQAQQDKAESQRTAAEKEAEAEKARAEARVDEERQRAEQD</sequence>
<dbReference type="KEGG" id="gbr:Gbro_2564"/>